<evidence type="ECO:0008006" key="5">
    <source>
        <dbReference type="Google" id="ProtNLM"/>
    </source>
</evidence>
<sequence length="386" mass="41752">MLGLILLGLLPVLPAGPAGPACQKGSPGLSLLAHKRQLHKSAQPAQPGPPETAGDIFFPSYNSPWCPCGGYPEYCGLIQTDASSQQGEGSDGRYNQTAQCHEENCGEHYPASPFACANVGGQCIGVAGNCLYSTSMVVNTSESCGSRECFCAKVAPGQCTAENFPGYEIVQNGAYNLTTGKKWHPVGDGSSFVYPPDLRAWEPVGGPGNHACRADNSSDNNPDYYRVHNIHSLSECKDLCERTDFCTGIEYSAGRCEIWMKCTGMHAFKEIPVEKGEFTCLRYGWPISKMVPVGPPGTTHPCRGRSSSDNHPKHYEVVTGVTDIEVCKAYCAARTGLPCSWYHCEPKCSGIEWSLGRCELWFVEIEAVNPNVDGFTCLKFDLSASY</sequence>
<dbReference type="EMBL" id="CAMXCT030001125">
    <property type="protein sequence ID" value="CAL4774322.1"/>
    <property type="molecule type" value="Genomic_DNA"/>
</dbReference>
<reference evidence="3 4" key="2">
    <citation type="submission" date="2024-05" db="EMBL/GenBank/DDBJ databases">
        <authorList>
            <person name="Chen Y."/>
            <person name="Shah S."/>
            <person name="Dougan E. K."/>
            <person name="Thang M."/>
            <person name="Chan C."/>
        </authorList>
    </citation>
    <scope>NUCLEOTIDE SEQUENCE [LARGE SCALE GENOMIC DNA]</scope>
</reference>
<evidence type="ECO:0000313" key="4">
    <source>
        <dbReference type="Proteomes" id="UP001152797"/>
    </source>
</evidence>
<dbReference type="EMBL" id="CAMXCT020001125">
    <property type="protein sequence ID" value="CAL1140385.1"/>
    <property type="molecule type" value="Genomic_DNA"/>
</dbReference>
<proteinExistence type="predicted"/>
<comment type="caution">
    <text evidence="2">The sequence shown here is derived from an EMBL/GenBank/DDBJ whole genome shotgun (WGS) entry which is preliminary data.</text>
</comment>
<keyword evidence="4" id="KW-1185">Reference proteome</keyword>
<dbReference type="EMBL" id="CAMXCT010001125">
    <property type="protein sequence ID" value="CAI3987010.1"/>
    <property type="molecule type" value="Genomic_DNA"/>
</dbReference>
<keyword evidence="1" id="KW-0732">Signal</keyword>
<dbReference type="AlphaFoldDB" id="A0A9P1C8X4"/>
<protein>
    <recommendedName>
        <fullName evidence="5">Apple domain-containing protein</fullName>
    </recommendedName>
</protein>
<name>A0A9P1C8X4_9DINO</name>
<evidence type="ECO:0000313" key="3">
    <source>
        <dbReference type="EMBL" id="CAL4774322.1"/>
    </source>
</evidence>
<organism evidence="2">
    <name type="scientific">Cladocopium goreaui</name>
    <dbReference type="NCBI Taxonomy" id="2562237"/>
    <lineage>
        <taxon>Eukaryota</taxon>
        <taxon>Sar</taxon>
        <taxon>Alveolata</taxon>
        <taxon>Dinophyceae</taxon>
        <taxon>Suessiales</taxon>
        <taxon>Symbiodiniaceae</taxon>
        <taxon>Cladocopium</taxon>
    </lineage>
</organism>
<evidence type="ECO:0000256" key="1">
    <source>
        <dbReference type="SAM" id="SignalP"/>
    </source>
</evidence>
<reference evidence="2" key="1">
    <citation type="submission" date="2022-10" db="EMBL/GenBank/DDBJ databases">
        <authorList>
            <person name="Chen Y."/>
            <person name="Dougan E. K."/>
            <person name="Chan C."/>
            <person name="Rhodes N."/>
            <person name="Thang M."/>
        </authorList>
    </citation>
    <scope>NUCLEOTIDE SEQUENCE</scope>
</reference>
<feature type="chain" id="PRO_5043270221" description="Apple domain-containing protein" evidence="1">
    <location>
        <begin position="16"/>
        <end position="386"/>
    </location>
</feature>
<feature type="signal peptide" evidence="1">
    <location>
        <begin position="1"/>
        <end position="15"/>
    </location>
</feature>
<dbReference type="OrthoDB" id="409031at2759"/>
<accession>A0A9P1C8X4</accession>
<evidence type="ECO:0000313" key="2">
    <source>
        <dbReference type="EMBL" id="CAI3987010.1"/>
    </source>
</evidence>
<dbReference type="Proteomes" id="UP001152797">
    <property type="component" value="Unassembled WGS sequence"/>
</dbReference>
<gene>
    <name evidence="2" type="ORF">C1SCF055_LOCUS14319</name>
</gene>